<dbReference type="STRING" id="439292.Bsel_2747"/>
<dbReference type="Pfam" id="PF13115">
    <property type="entry name" value="YtkA"/>
    <property type="match status" value="1"/>
</dbReference>
<feature type="signal peptide" evidence="2">
    <location>
        <begin position="1"/>
        <end position="19"/>
    </location>
</feature>
<feature type="chain" id="PRO_5038373611" description="YtkA-like domain-containing protein" evidence="2">
    <location>
        <begin position="20"/>
        <end position="171"/>
    </location>
</feature>
<feature type="compositionally biased region" description="Acidic residues" evidence="1">
    <location>
        <begin position="142"/>
        <end position="151"/>
    </location>
</feature>
<evidence type="ECO:0000259" key="3">
    <source>
        <dbReference type="Pfam" id="PF13115"/>
    </source>
</evidence>
<dbReference type="KEGG" id="bse:Bsel_2747"/>
<dbReference type="EMBL" id="CP001791">
    <property type="protein sequence ID" value="ADI00244.1"/>
    <property type="molecule type" value="Genomic_DNA"/>
</dbReference>
<proteinExistence type="predicted"/>
<dbReference type="InterPro" id="IPR032693">
    <property type="entry name" value="YtkA-like_dom"/>
</dbReference>
<dbReference type="Proteomes" id="UP000000271">
    <property type="component" value="Chromosome"/>
</dbReference>
<dbReference type="HOGENOM" id="CLU_141469_0_0_9"/>
<feature type="region of interest" description="Disordered" evidence="1">
    <location>
        <begin position="142"/>
        <end position="171"/>
    </location>
</feature>
<feature type="compositionally biased region" description="Basic and acidic residues" evidence="1">
    <location>
        <begin position="152"/>
        <end position="171"/>
    </location>
</feature>
<name>D6XYH5_BACIE</name>
<evidence type="ECO:0000313" key="5">
    <source>
        <dbReference type="Proteomes" id="UP000000271"/>
    </source>
</evidence>
<evidence type="ECO:0000256" key="2">
    <source>
        <dbReference type="SAM" id="SignalP"/>
    </source>
</evidence>
<evidence type="ECO:0000256" key="1">
    <source>
        <dbReference type="SAM" id="MobiDB-lite"/>
    </source>
</evidence>
<sequence length="171" mass="18908">MKKTAAIIAGALLFLTACGNDEASSDVVSVEDVNLDTLEVELDVPDHAEPGEEVSFSAYVTQGDEEVNDASEVKFEIWTHDDKENSEMVEADLPGTDGVYTITFTVTEEEVYFVQPHTTARGQHVMPVKYFAVGEAELPDDVETEEWEEGDMSDHHHGDGHDDSNENNHNH</sequence>
<evidence type="ECO:0000313" key="4">
    <source>
        <dbReference type="EMBL" id="ADI00244.1"/>
    </source>
</evidence>
<reference evidence="4" key="1">
    <citation type="submission" date="2009-10" db="EMBL/GenBank/DDBJ databases">
        <title>Complete sequence of Bacillus selenitireducens MLS10.</title>
        <authorList>
            <consortium name="US DOE Joint Genome Institute"/>
            <person name="Lucas S."/>
            <person name="Copeland A."/>
            <person name="Lapidus A."/>
            <person name="Glavina del Rio T."/>
            <person name="Dalin E."/>
            <person name="Tice H."/>
            <person name="Bruce D."/>
            <person name="Goodwin L."/>
            <person name="Pitluck S."/>
            <person name="Sims D."/>
            <person name="Brettin T."/>
            <person name="Detter J.C."/>
            <person name="Han C."/>
            <person name="Larimer F."/>
            <person name="Land M."/>
            <person name="Hauser L."/>
            <person name="Kyrpides N."/>
            <person name="Ovchinnikova G."/>
            <person name="Stolz J."/>
        </authorList>
    </citation>
    <scope>NUCLEOTIDE SEQUENCE [LARGE SCALE GENOMIC DNA]</scope>
    <source>
        <strain evidence="4">MLS10</strain>
    </source>
</reference>
<accession>D6XYH5</accession>
<gene>
    <name evidence="4" type="ordered locus">Bsel_2747</name>
</gene>
<keyword evidence="5" id="KW-1185">Reference proteome</keyword>
<dbReference type="OrthoDB" id="2679563at2"/>
<organism evidence="4 5">
    <name type="scientific">Bacillus selenitireducens (strain ATCC 700615 / DSM 15326 / MLS10)</name>
    <dbReference type="NCBI Taxonomy" id="439292"/>
    <lineage>
        <taxon>Bacteria</taxon>
        <taxon>Bacillati</taxon>
        <taxon>Bacillota</taxon>
        <taxon>Bacilli</taxon>
        <taxon>Bacillales</taxon>
        <taxon>Bacillaceae</taxon>
        <taxon>Salisediminibacterium</taxon>
    </lineage>
</organism>
<feature type="domain" description="YtkA-like" evidence="3">
    <location>
        <begin position="34"/>
        <end position="117"/>
    </location>
</feature>
<protein>
    <recommendedName>
        <fullName evidence="3">YtkA-like domain-containing protein</fullName>
    </recommendedName>
</protein>
<dbReference type="PROSITE" id="PS51257">
    <property type="entry name" value="PROKAR_LIPOPROTEIN"/>
    <property type="match status" value="1"/>
</dbReference>
<keyword evidence="2" id="KW-0732">Signal</keyword>
<dbReference type="AlphaFoldDB" id="D6XYH5"/>
<dbReference type="RefSeq" id="WP_013173658.1">
    <property type="nucleotide sequence ID" value="NC_014219.1"/>
</dbReference>